<dbReference type="Proteomes" id="UP000215914">
    <property type="component" value="Chromosome 4"/>
</dbReference>
<accession>A0A251V1A8</accession>
<dbReference type="EMBL" id="CM007893">
    <property type="protein sequence ID" value="OTG29059.1"/>
    <property type="molecule type" value="Genomic_DNA"/>
</dbReference>
<proteinExistence type="predicted"/>
<dbReference type="GO" id="GO:0005794">
    <property type="term" value="C:Golgi apparatus"/>
    <property type="evidence" value="ECO:0000318"/>
    <property type="project" value="GO_Central"/>
</dbReference>
<dbReference type="PANTHER" id="PTHR33638:SF1">
    <property type="entry name" value="SELENOPROTEIN H"/>
    <property type="match status" value="1"/>
</dbReference>
<name>A0A251V1A8_HELAN</name>
<dbReference type="STRING" id="4232.A0A251V1A8"/>
<dbReference type="Gramene" id="mRNA:HanXRQr2_Chr04g0177791">
    <property type="protein sequence ID" value="mRNA:HanXRQr2_Chr04g0177791"/>
    <property type="gene ID" value="HanXRQr2_Chr04g0177791"/>
</dbReference>
<organism evidence="2 3">
    <name type="scientific">Helianthus annuus</name>
    <name type="common">Common sunflower</name>
    <dbReference type="NCBI Taxonomy" id="4232"/>
    <lineage>
        <taxon>Eukaryota</taxon>
        <taxon>Viridiplantae</taxon>
        <taxon>Streptophyta</taxon>
        <taxon>Embryophyta</taxon>
        <taxon>Tracheophyta</taxon>
        <taxon>Spermatophyta</taxon>
        <taxon>Magnoliopsida</taxon>
        <taxon>eudicotyledons</taxon>
        <taxon>Gunneridae</taxon>
        <taxon>Pentapetalae</taxon>
        <taxon>asterids</taxon>
        <taxon>campanulids</taxon>
        <taxon>Asterales</taxon>
        <taxon>Asteraceae</taxon>
        <taxon>Asteroideae</taxon>
        <taxon>Heliantheae alliance</taxon>
        <taxon>Heliantheae</taxon>
        <taxon>Helianthus</taxon>
    </lineage>
</organism>
<dbReference type="PANTHER" id="PTHR33638">
    <property type="entry name" value="SELENOPROTEIN H"/>
    <property type="match status" value="1"/>
</dbReference>
<reference evidence="1" key="3">
    <citation type="submission" date="2020-06" db="EMBL/GenBank/DDBJ databases">
        <title>Helianthus annuus Genome sequencing and assembly Release 2.</title>
        <authorList>
            <person name="Gouzy J."/>
            <person name="Langlade N."/>
            <person name="Munos S."/>
        </authorList>
    </citation>
    <scope>NUCLEOTIDE SEQUENCE</scope>
    <source>
        <tissue evidence="1">Leaves</tissue>
    </source>
</reference>
<dbReference type="InterPro" id="IPR052674">
    <property type="entry name" value="SelWTH-like"/>
</dbReference>
<gene>
    <name evidence="2" type="ORF">HannXRQ_Chr04g0118101</name>
    <name evidence="1" type="ORF">HanXRQr2_Chr04g0177791</name>
</gene>
<protein>
    <submittedName>
        <fullName evidence="2">Uncharacterized protein</fullName>
    </submittedName>
</protein>
<keyword evidence="3" id="KW-1185">Reference proteome</keyword>
<reference evidence="2" key="2">
    <citation type="submission" date="2017-02" db="EMBL/GenBank/DDBJ databases">
        <title>Sunflower complete genome.</title>
        <authorList>
            <person name="Langlade N."/>
            <person name="Munos S."/>
        </authorList>
    </citation>
    <scope>NUCLEOTIDE SEQUENCE [LARGE SCALE GENOMIC DNA]</scope>
    <source>
        <tissue evidence="2">Leaves</tissue>
    </source>
</reference>
<evidence type="ECO:0000313" key="1">
    <source>
        <dbReference type="EMBL" id="KAF5811122.1"/>
    </source>
</evidence>
<dbReference type="EMBL" id="MNCJ02000319">
    <property type="protein sequence ID" value="KAF5811122.1"/>
    <property type="molecule type" value="Genomic_DNA"/>
</dbReference>
<reference evidence="1 3" key="1">
    <citation type="journal article" date="2017" name="Nature">
        <title>The sunflower genome provides insights into oil metabolism, flowering and Asterid evolution.</title>
        <authorList>
            <person name="Badouin H."/>
            <person name="Gouzy J."/>
            <person name="Grassa C.J."/>
            <person name="Murat F."/>
            <person name="Staton S.E."/>
            <person name="Cottret L."/>
            <person name="Lelandais-Briere C."/>
            <person name="Owens G.L."/>
            <person name="Carrere S."/>
            <person name="Mayjonade B."/>
            <person name="Legrand L."/>
            <person name="Gill N."/>
            <person name="Kane N.C."/>
            <person name="Bowers J.E."/>
            <person name="Hubner S."/>
            <person name="Bellec A."/>
            <person name="Berard A."/>
            <person name="Berges H."/>
            <person name="Blanchet N."/>
            <person name="Boniface M.C."/>
            <person name="Brunel D."/>
            <person name="Catrice O."/>
            <person name="Chaidir N."/>
            <person name="Claudel C."/>
            <person name="Donnadieu C."/>
            <person name="Faraut T."/>
            <person name="Fievet G."/>
            <person name="Helmstetter N."/>
            <person name="King M."/>
            <person name="Knapp S.J."/>
            <person name="Lai Z."/>
            <person name="Le Paslier M.C."/>
            <person name="Lippi Y."/>
            <person name="Lorenzon L."/>
            <person name="Mandel J.R."/>
            <person name="Marage G."/>
            <person name="Marchand G."/>
            <person name="Marquand E."/>
            <person name="Bret-Mestries E."/>
            <person name="Morien E."/>
            <person name="Nambeesan S."/>
            <person name="Nguyen T."/>
            <person name="Pegot-Espagnet P."/>
            <person name="Pouilly N."/>
            <person name="Raftis F."/>
            <person name="Sallet E."/>
            <person name="Schiex T."/>
            <person name="Thomas J."/>
            <person name="Vandecasteele C."/>
            <person name="Vares D."/>
            <person name="Vear F."/>
            <person name="Vautrin S."/>
            <person name="Crespi M."/>
            <person name="Mangin B."/>
            <person name="Burke J.M."/>
            <person name="Salse J."/>
            <person name="Munos S."/>
            <person name="Vincourt P."/>
            <person name="Rieseberg L.H."/>
            <person name="Langlade N.B."/>
        </authorList>
    </citation>
    <scope>NUCLEOTIDE SEQUENCE [LARGE SCALE GENOMIC DNA]</scope>
    <source>
        <strain evidence="3">cv. SF193</strain>
        <tissue evidence="1">Leaves</tissue>
    </source>
</reference>
<dbReference type="InParanoid" id="A0A251V1A8"/>
<sequence>MSTALSPVLGKLIGNLKILCTHFLESPYWCPKSSWVAFDFPCSSCTKCKQCKIRAVKVKDDLQSVISGINVLVNPEKPRRGCFEVREEGGKKFVSLLDMK</sequence>
<evidence type="ECO:0000313" key="2">
    <source>
        <dbReference type="EMBL" id="OTG29059.1"/>
    </source>
</evidence>
<evidence type="ECO:0000313" key="3">
    <source>
        <dbReference type="Proteomes" id="UP000215914"/>
    </source>
</evidence>
<dbReference type="AlphaFoldDB" id="A0A251V1A8"/>